<evidence type="ECO:0000313" key="3">
    <source>
        <dbReference type="EMBL" id="GIH41034.1"/>
    </source>
</evidence>
<dbReference type="SUPFAM" id="SSF51430">
    <property type="entry name" value="NAD(P)-linked oxidoreductase"/>
    <property type="match status" value="1"/>
</dbReference>
<sequence>MRRVTLGSRGPEVAGLGFGCLSVAGVYGDADPDESLRVVRRALDAGVSLIDATDIHGDGEVERLVGKAVAHRREEAVIATSARQRPGSRPGDLVRCCDTALSRLGVDRIDLFYVNPAAGRASVEETMGVAGELLAAGKIRHVGVRGVTAGQLRRAHEAVPVTALAVEYSLWRREAEREHLPAARELGVGVVACRPLGRGFLTGRITTSAQLAPGDVRLRDPRFAPESLALELGRLREAQRAAADLDVGVGRLAIAWLLAQGDDVVPVPSTRDLVHLEMNLAAAGIVLSEGVRARLAETFPLGEGPLALGD</sequence>
<dbReference type="RefSeq" id="WP_204058403.1">
    <property type="nucleotide sequence ID" value="NZ_BAAAGP010000010.1"/>
</dbReference>
<dbReference type="InterPro" id="IPR050791">
    <property type="entry name" value="Aldo-Keto_reductase"/>
</dbReference>
<evidence type="ECO:0000313" key="4">
    <source>
        <dbReference type="Proteomes" id="UP000603904"/>
    </source>
</evidence>
<keyword evidence="1" id="KW-0560">Oxidoreductase</keyword>
<protein>
    <submittedName>
        <fullName evidence="3">Aldo/keto reductase</fullName>
    </submittedName>
</protein>
<evidence type="ECO:0000259" key="2">
    <source>
        <dbReference type="Pfam" id="PF00248"/>
    </source>
</evidence>
<dbReference type="Gene3D" id="3.20.20.100">
    <property type="entry name" value="NADP-dependent oxidoreductase domain"/>
    <property type="match status" value="1"/>
</dbReference>
<organism evidence="3 4">
    <name type="scientific">Microbispora corallina</name>
    <dbReference type="NCBI Taxonomy" id="83302"/>
    <lineage>
        <taxon>Bacteria</taxon>
        <taxon>Bacillati</taxon>
        <taxon>Actinomycetota</taxon>
        <taxon>Actinomycetes</taxon>
        <taxon>Streptosporangiales</taxon>
        <taxon>Streptosporangiaceae</taxon>
        <taxon>Microbispora</taxon>
    </lineage>
</organism>
<reference evidence="3 4" key="1">
    <citation type="submission" date="2021-01" db="EMBL/GenBank/DDBJ databases">
        <title>Whole genome shotgun sequence of Microbispora corallina NBRC 16416.</title>
        <authorList>
            <person name="Komaki H."/>
            <person name="Tamura T."/>
        </authorList>
    </citation>
    <scope>NUCLEOTIDE SEQUENCE [LARGE SCALE GENOMIC DNA]</scope>
    <source>
        <strain evidence="3 4">NBRC 16416</strain>
    </source>
</reference>
<proteinExistence type="predicted"/>
<dbReference type="PANTHER" id="PTHR43625">
    <property type="entry name" value="AFLATOXIN B1 ALDEHYDE REDUCTASE"/>
    <property type="match status" value="1"/>
</dbReference>
<feature type="domain" description="NADP-dependent oxidoreductase" evidence="2">
    <location>
        <begin position="16"/>
        <end position="295"/>
    </location>
</feature>
<gene>
    <name evidence="3" type="ORF">Mco01_40340</name>
</gene>
<dbReference type="EMBL" id="BOOC01000018">
    <property type="protein sequence ID" value="GIH41034.1"/>
    <property type="molecule type" value="Genomic_DNA"/>
</dbReference>
<name>A0ABQ4G1T8_9ACTN</name>
<accession>A0ABQ4G1T8</accession>
<dbReference type="InterPro" id="IPR023210">
    <property type="entry name" value="NADP_OxRdtase_dom"/>
</dbReference>
<keyword evidence="4" id="KW-1185">Reference proteome</keyword>
<dbReference type="InterPro" id="IPR036812">
    <property type="entry name" value="NAD(P)_OxRdtase_dom_sf"/>
</dbReference>
<dbReference type="PANTHER" id="PTHR43625:SF40">
    <property type="entry name" value="ALDO-KETO REDUCTASE YAKC [NADP(+)]"/>
    <property type="match status" value="1"/>
</dbReference>
<dbReference type="Pfam" id="PF00248">
    <property type="entry name" value="Aldo_ket_red"/>
    <property type="match status" value="1"/>
</dbReference>
<evidence type="ECO:0000256" key="1">
    <source>
        <dbReference type="ARBA" id="ARBA00023002"/>
    </source>
</evidence>
<dbReference type="Proteomes" id="UP000603904">
    <property type="component" value="Unassembled WGS sequence"/>
</dbReference>
<comment type="caution">
    <text evidence="3">The sequence shown here is derived from an EMBL/GenBank/DDBJ whole genome shotgun (WGS) entry which is preliminary data.</text>
</comment>